<keyword evidence="2" id="KW-1185">Reference proteome</keyword>
<organism evidence="1 2">
    <name type="scientific">Eumeta variegata</name>
    <name type="common">Bagworm moth</name>
    <name type="synonym">Eumeta japonica</name>
    <dbReference type="NCBI Taxonomy" id="151549"/>
    <lineage>
        <taxon>Eukaryota</taxon>
        <taxon>Metazoa</taxon>
        <taxon>Ecdysozoa</taxon>
        <taxon>Arthropoda</taxon>
        <taxon>Hexapoda</taxon>
        <taxon>Insecta</taxon>
        <taxon>Pterygota</taxon>
        <taxon>Neoptera</taxon>
        <taxon>Endopterygota</taxon>
        <taxon>Lepidoptera</taxon>
        <taxon>Glossata</taxon>
        <taxon>Ditrysia</taxon>
        <taxon>Tineoidea</taxon>
        <taxon>Psychidae</taxon>
        <taxon>Oiketicinae</taxon>
        <taxon>Eumeta</taxon>
    </lineage>
</organism>
<protein>
    <submittedName>
        <fullName evidence="1">Uncharacterized protein</fullName>
    </submittedName>
</protein>
<evidence type="ECO:0000313" key="2">
    <source>
        <dbReference type="Proteomes" id="UP000299102"/>
    </source>
</evidence>
<dbReference type="EMBL" id="BGZK01000621">
    <property type="protein sequence ID" value="GBP53340.1"/>
    <property type="molecule type" value="Genomic_DNA"/>
</dbReference>
<dbReference type="Proteomes" id="UP000299102">
    <property type="component" value="Unassembled WGS sequence"/>
</dbReference>
<accession>A0A4C1WR51</accession>
<gene>
    <name evidence="1" type="ORF">EVAR_46597_1</name>
</gene>
<name>A0A4C1WR51_EUMVA</name>
<dbReference type="AlphaFoldDB" id="A0A4C1WR51"/>
<comment type="caution">
    <text evidence="1">The sequence shown here is derived from an EMBL/GenBank/DDBJ whole genome shotgun (WGS) entry which is preliminary data.</text>
</comment>
<sequence length="107" mass="12079">MLPRSDYLQYLMSNIRTTLAAALRSSFLVVCIRSDAPARRGPYPSGRYGPVYVRPRRAAAAVTRRYRRPGRPAPSIITSENYDIVDGDPITANVPAQRNVIINRYNR</sequence>
<reference evidence="1 2" key="1">
    <citation type="journal article" date="2019" name="Commun. Biol.">
        <title>The bagworm genome reveals a unique fibroin gene that provides high tensile strength.</title>
        <authorList>
            <person name="Kono N."/>
            <person name="Nakamura H."/>
            <person name="Ohtoshi R."/>
            <person name="Tomita M."/>
            <person name="Numata K."/>
            <person name="Arakawa K."/>
        </authorList>
    </citation>
    <scope>NUCLEOTIDE SEQUENCE [LARGE SCALE GENOMIC DNA]</scope>
</reference>
<proteinExistence type="predicted"/>
<evidence type="ECO:0000313" key="1">
    <source>
        <dbReference type="EMBL" id="GBP53340.1"/>
    </source>
</evidence>